<dbReference type="GO" id="GO:0000981">
    <property type="term" value="F:DNA-binding transcription factor activity, RNA polymerase II-specific"/>
    <property type="evidence" value="ECO:0007669"/>
    <property type="project" value="TreeGrafter"/>
</dbReference>
<gene>
    <name evidence="9" type="primary">Znf382</name>
    <name evidence="9" type="ORF">CICMAG_R14832</name>
</gene>
<evidence type="ECO:0000256" key="5">
    <source>
        <dbReference type="ARBA" id="ARBA00023242"/>
    </source>
</evidence>
<dbReference type="SUPFAM" id="SSF57667">
    <property type="entry name" value="beta-beta-alpha zinc fingers"/>
    <property type="match status" value="1"/>
</dbReference>
<dbReference type="Proteomes" id="UP000537039">
    <property type="component" value="Unassembled WGS sequence"/>
</dbReference>
<dbReference type="PANTHER" id="PTHR14003">
    <property type="entry name" value="TRANSCRIPTIONAL REPRESSOR PROTEIN YY"/>
    <property type="match status" value="1"/>
</dbReference>
<keyword evidence="4" id="KW-0862">Zinc</keyword>
<feature type="region of interest" description="Disordered" evidence="7">
    <location>
        <begin position="51"/>
        <end position="73"/>
    </location>
</feature>
<organism evidence="9 10">
    <name type="scientific">Ciconia maguari</name>
    <dbReference type="NCBI Taxonomy" id="52777"/>
    <lineage>
        <taxon>Eukaryota</taxon>
        <taxon>Metazoa</taxon>
        <taxon>Chordata</taxon>
        <taxon>Craniata</taxon>
        <taxon>Vertebrata</taxon>
        <taxon>Euteleostomi</taxon>
        <taxon>Archelosauria</taxon>
        <taxon>Archosauria</taxon>
        <taxon>Dinosauria</taxon>
        <taxon>Saurischia</taxon>
        <taxon>Theropoda</taxon>
        <taxon>Coelurosauria</taxon>
        <taxon>Aves</taxon>
        <taxon>Neognathae</taxon>
        <taxon>Neoaves</taxon>
        <taxon>Aequornithes</taxon>
        <taxon>Ciconiiformes</taxon>
        <taxon>Ciconiidae</taxon>
        <taxon>Ciconia</taxon>
    </lineage>
</organism>
<dbReference type="InterPro" id="IPR036236">
    <property type="entry name" value="Znf_C2H2_sf"/>
</dbReference>
<dbReference type="GO" id="GO:0000978">
    <property type="term" value="F:RNA polymerase II cis-regulatory region sequence-specific DNA binding"/>
    <property type="evidence" value="ECO:0007669"/>
    <property type="project" value="TreeGrafter"/>
</dbReference>
<dbReference type="AlphaFoldDB" id="A0A7L0AJ10"/>
<evidence type="ECO:0000256" key="2">
    <source>
        <dbReference type="ARBA" id="ARBA00022737"/>
    </source>
</evidence>
<dbReference type="Gene3D" id="3.30.160.60">
    <property type="entry name" value="Classic Zinc Finger"/>
    <property type="match status" value="2"/>
</dbReference>
<keyword evidence="2" id="KW-0677">Repeat</keyword>
<dbReference type="PROSITE" id="PS50157">
    <property type="entry name" value="ZINC_FINGER_C2H2_2"/>
    <property type="match status" value="2"/>
</dbReference>
<dbReference type="Pfam" id="PF00096">
    <property type="entry name" value="zf-C2H2"/>
    <property type="match status" value="2"/>
</dbReference>
<dbReference type="GO" id="GO:0005667">
    <property type="term" value="C:transcription regulator complex"/>
    <property type="evidence" value="ECO:0007669"/>
    <property type="project" value="TreeGrafter"/>
</dbReference>
<feature type="domain" description="C2H2-type" evidence="8">
    <location>
        <begin position="33"/>
        <end position="60"/>
    </location>
</feature>
<sequence length="73" mass="8242">GERPFLCADCPKAFIDKSRLIVHRRTHTGERPFRCAACGRAFTQKVALTTHQRVHTREHQPPPAPVSLAPWGE</sequence>
<evidence type="ECO:0000256" key="3">
    <source>
        <dbReference type="ARBA" id="ARBA00022771"/>
    </source>
</evidence>
<dbReference type="GO" id="GO:0031519">
    <property type="term" value="C:PcG protein complex"/>
    <property type="evidence" value="ECO:0007669"/>
    <property type="project" value="TreeGrafter"/>
</dbReference>
<feature type="non-terminal residue" evidence="9">
    <location>
        <position position="1"/>
    </location>
</feature>
<dbReference type="FunFam" id="3.30.160.60:FF:000557">
    <property type="entry name" value="zinc finger and SCAN domain-containing protein 29"/>
    <property type="match status" value="1"/>
</dbReference>
<dbReference type="PANTHER" id="PTHR14003:SF23">
    <property type="entry name" value="ZINC FINGER PROTEIN 143"/>
    <property type="match status" value="1"/>
</dbReference>
<keyword evidence="3 6" id="KW-0863">Zinc-finger</keyword>
<keyword evidence="10" id="KW-1185">Reference proteome</keyword>
<dbReference type="GO" id="GO:0000785">
    <property type="term" value="C:chromatin"/>
    <property type="evidence" value="ECO:0007669"/>
    <property type="project" value="TreeGrafter"/>
</dbReference>
<comment type="caution">
    <text evidence="9">The sequence shown here is derived from an EMBL/GenBank/DDBJ whole genome shotgun (WGS) entry which is preliminary data.</text>
</comment>
<evidence type="ECO:0000256" key="6">
    <source>
        <dbReference type="PROSITE-ProRule" id="PRU00042"/>
    </source>
</evidence>
<accession>A0A7L0AJ10</accession>
<evidence type="ECO:0000256" key="7">
    <source>
        <dbReference type="SAM" id="MobiDB-lite"/>
    </source>
</evidence>
<dbReference type="EMBL" id="VXAE01005189">
    <property type="protein sequence ID" value="NXJ34865.1"/>
    <property type="molecule type" value="Genomic_DNA"/>
</dbReference>
<dbReference type="GO" id="GO:0008270">
    <property type="term" value="F:zinc ion binding"/>
    <property type="evidence" value="ECO:0007669"/>
    <property type="project" value="UniProtKB-KW"/>
</dbReference>
<dbReference type="FunFam" id="3.30.160.60:FF:000202">
    <property type="entry name" value="Zinc finger protein 574"/>
    <property type="match status" value="1"/>
</dbReference>
<keyword evidence="5" id="KW-0539">Nucleus</keyword>
<dbReference type="SMART" id="SM00355">
    <property type="entry name" value="ZnF_C2H2"/>
    <property type="match status" value="2"/>
</dbReference>
<dbReference type="PROSITE" id="PS00028">
    <property type="entry name" value="ZINC_FINGER_C2H2_1"/>
    <property type="match status" value="2"/>
</dbReference>
<evidence type="ECO:0000259" key="8">
    <source>
        <dbReference type="PROSITE" id="PS50157"/>
    </source>
</evidence>
<reference evidence="9 10" key="1">
    <citation type="submission" date="2019-09" db="EMBL/GenBank/DDBJ databases">
        <title>Bird 10,000 Genomes (B10K) Project - Family phase.</title>
        <authorList>
            <person name="Zhang G."/>
        </authorList>
    </citation>
    <scope>NUCLEOTIDE SEQUENCE [LARGE SCALE GENOMIC DNA]</scope>
    <source>
        <strain evidence="9">B10K-DU-001-47</strain>
        <tissue evidence="9">Muscle</tissue>
    </source>
</reference>
<proteinExistence type="predicted"/>
<dbReference type="GO" id="GO:0032502">
    <property type="term" value="P:developmental process"/>
    <property type="evidence" value="ECO:0007669"/>
    <property type="project" value="UniProtKB-ARBA"/>
</dbReference>
<dbReference type="InterPro" id="IPR013087">
    <property type="entry name" value="Znf_C2H2_type"/>
</dbReference>
<evidence type="ECO:0000313" key="9">
    <source>
        <dbReference type="EMBL" id="NXJ34865.1"/>
    </source>
</evidence>
<keyword evidence="1" id="KW-0479">Metal-binding</keyword>
<feature type="non-terminal residue" evidence="9">
    <location>
        <position position="73"/>
    </location>
</feature>
<evidence type="ECO:0000313" key="10">
    <source>
        <dbReference type="Proteomes" id="UP000537039"/>
    </source>
</evidence>
<evidence type="ECO:0000256" key="4">
    <source>
        <dbReference type="ARBA" id="ARBA00022833"/>
    </source>
</evidence>
<protein>
    <submittedName>
        <fullName evidence="9">ZN382 protein</fullName>
    </submittedName>
</protein>
<name>A0A7L0AJ10_9AVES</name>
<feature type="domain" description="C2H2-type" evidence="8">
    <location>
        <begin position="5"/>
        <end position="32"/>
    </location>
</feature>
<evidence type="ECO:0000256" key="1">
    <source>
        <dbReference type="ARBA" id="ARBA00022723"/>
    </source>
</evidence>